<dbReference type="PROSITE" id="PS50097">
    <property type="entry name" value="BTB"/>
    <property type="match status" value="1"/>
</dbReference>
<dbReference type="CDD" id="cd18186">
    <property type="entry name" value="BTB_POZ_ZBTB_KLHL-like"/>
    <property type="match status" value="1"/>
</dbReference>
<dbReference type="SUPFAM" id="SSF49599">
    <property type="entry name" value="TRAF domain-like"/>
    <property type="match status" value="1"/>
</dbReference>
<dbReference type="Pfam" id="PF00651">
    <property type="entry name" value="BTB"/>
    <property type="match status" value="1"/>
</dbReference>
<dbReference type="SUPFAM" id="SSF54695">
    <property type="entry name" value="POZ domain"/>
    <property type="match status" value="1"/>
</dbReference>
<dbReference type="InterPro" id="IPR002083">
    <property type="entry name" value="MATH/TRAF_dom"/>
</dbReference>
<keyword evidence="2" id="KW-1185">Reference proteome</keyword>
<dbReference type="CDD" id="cd00121">
    <property type="entry name" value="MATH"/>
    <property type="match status" value="1"/>
</dbReference>
<dbReference type="WBParaSite" id="PDA_v2.g19825.t1">
    <property type="protein sequence ID" value="PDA_v2.g19825.t1"/>
    <property type="gene ID" value="PDA_v2.g19825"/>
</dbReference>
<dbReference type="GO" id="GO:0030163">
    <property type="term" value="P:protein catabolic process"/>
    <property type="evidence" value="ECO:0007669"/>
    <property type="project" value="UniProtKB-ARBA"/>
</dbReference>
<name>A0A914PMW3_9BILA</name>
<dbReference type="Gene3D" id="2.60.210.10">
    <property type="entry name" value="Apoptosis, Tumor Necrosis Factor Receptor Associated Protein 2, Chain A"/>
    <property type="match status" value="1"/>
</dbReference>
<dbReference type="InterPro" id="IPR008974">
    <property type="entry name" value="TRAF-like"/>
</dbReference>
<proteinExistence type="predicted"/>
<evidence type="ECO:0000313" key="2">
    <source>
        <dbReference type="Proteomes" id="UP000887578"/>
    </source>
</evidence>
<sequence>MESSEFAIINRFTFNKSDFQAVKNYEVLYTTKRFVSNVPGIRYFFAVYPNGDKEEHRGQTWIFLCLELPSDMKVDAEIKLTVASANFTTFLKQRYDKSIGWGRFICTKAALLDPTQNFFAADNLTFHVTGRFKVDLPPKIAYPISLQWKIKESDLAALKDSKNGSLKSKKFIVSLNPYVYFFFTIFPNGYTDERRGKAYIFSYTSIGTEAIIKFSIDSANYAYILQYLFEQNLGRGTFPCSTEDLFKPENKFIVDGEMIVKAVGTLFVTKDREPTVMALEKGIVQKGYHRGRNFTIVVEDKSIKVHKHVLKAASPVFIAMFDSGMKETVEKFMVITDFEYEVVHAAMKLLYSASVPTTFNFEQMLSLLQFADKYAIELIKNLVQDYLITKISSTNVCSLTLFTKTIVLANRLQQKCIDFIIMRLKARQPVHGLETLDKDIMVKILMELNTHSL</sequence>
<dbReference type="AlphaFoldDB" id="A0A914PMW3"/>
<dbReference type="Proteomes" id="UP000887578">
    <property type="component" value="Unplaced"/>
</dbReference>
<dbReference type="PANTHER" id="PTHR24413">
    <property type="entry name" value="SPECKLE-TYPE POZ PROTEIN"/>
    <property type="match status" value="1"/>
</dbReference>
<protein>
    <submittedName>
        <fullName evidence="3">BTB domain-containing protein</fullName>
    </submittedName>
</protein>
<dbReference type="InterPro" id="IPR011333">
    <property type="entry name" value="SKP1/BTB/POZ_sf"/>
</dbReference>
<evidence type="ECO:0000259" key="1">
    <source>
        <dbReference type="PROSITE" id="PS50097"/>
    </source>
</evidence>
<accession>A0A914PMW3</accession>
<dbReference type="Gene3D" id="3.30.710.10">
    <property type="entry name" value="Potassium Channel Kv1.1, Chain A"/>
    <property type="match status" value="1"/>
</dbReference>
<reference evidence="3" key="1">
    <citation type="submission" date="2022-11" db="UniProtKB">
        <authorList>
            <consortium name="WormBaseParasite"/>
        </authorList>
    </citation>
    <scope>IDENTIFICATION</scope>
</reference>
<evidence type="ECO:0000313" key="3">
    <source>
        <dbReference type="WBParaSite" id="PDA_v2.g19825.t1"/>
    </source>
</evidence>
<dbReference type="InterPro" id="IPR000210">
    <property type="entry name" value="BTB/POZ_dom"/>
</dbReference>
<feature type="domain" description="BTB" evidence="1">
    <location>
        <begin position="292"/>
        <end position="359"/>
    </location>
</feature>
<organism evidence="2 3">
    <name type="scientific">Panagrolaimus davidi</name>
    <dbReference type="NCBI Taxonomy" id="227884"/>
    <lineage>
        <taxon>Eukaryota</taxon>
        <taxon>Metazoa</taxon>
        <taxon>Ecdysozoa</taxon>
        <taxon>Nematoda</taxon>
        <taxon>Chromadorea</taxon>
        <taxon>Rhabditida</taxon>
        <taxon>Tylenchina</taxon>
        <taxon>Panagrolaimomorpha</taxon>
        <taxon>Panagrolaimoidea</taxon>
        <taxon>Panagrolaimidae</taxon>
        <taxon>Panagrolaimus</taxon>
    </lineage>
</organism>
<dbReference type="SMART" id="SM00225">
    <property type="entry name" value="BTB"/>
    <property type="match status" value="1"/>
</dbReference>